<feature type="domain" description="Lcl C-terminal" evidence="1">
    <location>
        <begin position="69"/>
        <end position="193"/>
    </location>
</feature>
<evidence type="ECO:0000259" key="1">
    <source>
        <dbReference type="Pfam" id="PF07603"/>
    </source>
</evidence>
<evidence type="ECO:0000313" key="3">
    <source>
        <dbReference type="Proteomes" id="UP001597186"/>
    </source>
</evidence>
<dbReference type="EMBL" id="JBHUDD010000137">
    <property type="protein sequence ID" value="MFD1510656.1"/>
    <property type="molecule type" value="Genomic_DNA"/>
</dbReference>
<comment type="caution">
    <text evidence="2">The sequence shown here is derived from an EMBL/GenBank/DDBJ whole genome shotgun (WGS) entry which is preliminary data.</text>
</comment>
<sequence length="195" mass="21527">MTMLLRSTGFGMNCASVVPSAWRREVFLKKFTNLSGRFRRYGLIALVLTALGPDAHAQDGITFVERGPVVLDIMGKLEWMRCSIGQVWADGRCDGDPLLAPFAAGEAIIARAAASSGEGWRIPTRAELERLLVPGDAPPLIDGRVFPDAYRGGYWTADANWMLAGSRWVVNFNSGFSYGRALPRQSFAFRLVRDR</sequence>
<dbReference type="Proteomes" id="UP001597186">
    <property type="component" value="Unassembled WGS sequence"/>
</dbReference>
<reference evidence="3" key="1">
    <citation type="journal article" date="2019" name="Int. J. Syst. Evol. Microbiol.">
        <title>The Global Catalogue of Microorganisms (GCM) 10K type strain sequencing project: providing services to taxonomists for standard genome sequencing and annotation.</title>
        <authorList>
            <consortium name="The Broad Institute Genomics Platform"/>
            <consortium name="The Broad Institute Genome Sequencing Center for Infectious Disease"/>
            <person name="Wu L."/>
            <person name="Ma J."/>
        </authorList>
    </citation>
    <scope>NUCLEOTIDE SEQUENCE [LARGE SCALE GENOMIC DNA]</scope>
    <source>
        <strain evidence="3">CGMCC 1.12477</strain>
    </source>
</reference>
<dbReference type="InterPro" id="IPR011460">
    <property type="entry name" value="Lcl_C"/>
</dbReference>
<organism evidence="2 3">
    <name type="scientific">Lacimonas salitolerans</name>
    <dbReference type="NCBI Taxonomy" id="1323750"/>
    <lineage>
        <taxon>Bacteria</taxon>
        <taxon>Pseudomonadati</taxon>
        <taxon>Pseudomonadota</taxon>
        <taxon>Alphaproteobacteria</taxon>
        <taxon>Rhodobacterales</taxon>
        <taxon>Paracoccaceae</taxon>
        <taxon>Lacimonas</taxon>
    </lineage>
</organism>
<proteinExistence type="predicted"/>
<protein>
    <submittedName>
        <fullName evidence="2">DUF1566 domain-containing protein</fullName>
    </submittedName>
</protein>
<name>A0ABW4EIY0_9RHOB</name>
<evidence type="ECO:0000313" key="2">
    <source>
        <dbReference type="EMBL" id="MFD1510656.1"/>
    </source>
</evidence>
<dbReference type="Pfam" id="PF07603">
    <property type="entry name" value="Lcl_C"/>
    <property type="match status" value="1"/>
</dbReference>
<gene>
    <name evidence="2" type="ORF">ACFTOW_14810</name>
</gene>
<keyword evidence="3" id="KW-1185">Reference proteome</keyword>
<accession>A0ABW4EIY0</accession>